<evidence type="ECO:0000313" key="6">
    <source>
        <dbReference type="Proteomes" id="UP000179807"/>
    </source>
</evidence>
<name>A0A1J4KMJ8_9EUKA</name>
<feature type="compositionally biased region" description="Polar residues" evidence="3">
    <location>
        <begin position="93"/>
        <end position="105"/>
    </location>
</feature>
<comment type="caution">
    <text evidence="5">The sequence shown here is derived from an EMBL/GenBank/DDBJ whole genome shotgun (WGS) entry which is preliminary data.</text>
</comment>
<dbReference type="GeneID" id="94835836"/>
<evidence type="ECO:0000256" key="2">
    <source>
        <dbReference type="PROSITE-ProRule" id="PRU00176"/>
    </source>
</evidence>
<keyword evidence="1 2" id="KW-0694">RNA-binding</keyword>
<feature type="compositionally biased region" description="Basic residues" evidence="3">
    <location>
        <begin position="74"/>
        <end position="83"/>
    </location>
</feature>
<evidence type="ECO:0000259" key="4">
    <source>
        <dbReference type="PROSITE" id="PS50102"/>
    </source>
</evidence>
<dbReference type="InterPro" id="IPR000504">
    <property type="entry name" value="RRM_dom"/>
</dbReference>
<dbReference type="SUPFAM" id="SSF54928">
    <property type="entry name" value="RNA-binding domain, RBD"/>
    <property type="match status" value="1"/>
</dbReference>
<evidence type="ECO:0000256" key="1">
    <source>
        <dbReference type="ARBA" id="ARBA00022884"/>
    </source>
</evidence>
<evidence type="ECO:0000256" key="3">
    <source>
        <dbReference type="SAM" id="MobiDB-lite"/>
    </source>
</evidence>
<reference evidence="5" key="1">
    <citation type="submission" date="2016-10" db="EMBL/GenBank/DDBJ databases">
        <authorList>
            <person name="Benchimol M."/>
            <person name="Almeida L.G."/>
            <person name="Vasconcelos A.T."/>
            <person name="Perreira-Neves A."/>
            <person name="Rosa I.A."/>
            <person name="Tasca T."/>
            <person name="Bogo M.R."/>
            <person name="de Souza W."/>
        </authorList>
    </citation>
    <scope>NUCLEOTIDE SEQUENCE [LARGE SCALE GENOMIC DNA]</scope>
    <source>
        <strain evidence="5">K</strain>
    </source>
</reference>
<accession>A0A1J4KMJ8</accession>
<dbReference type="VEuPathDB" id="TrichDB:TRFO_19997"/>
<feature type="region of interest" description="Disordered" evidence="3">
    <location>
        <begin position="70"/>
        <end position="105"/>
    </location>
</feature>
<organism evidence="5 6">
    <name type="scientific">Tritrichomonas foetus</name>
    <dbReference type="NCBI Taxonomy" id="1144522"/>
    <lineage>
        <taxon>Eukaryota</taxon>
        <taxon>Metamonada</taxon>
        <taxon>Parabasalia</taxon>
        <taxon>Tritrichomonadida</taxon>
        <taxon>Tritrichomonadidae</taxon>
        <taxon>Tritrichomonas</taxon>
    </lineage>
</organism>
<dbReference type="PROSITE" id="PS50102">
    <property type="entry name" value="RRM"/>
    <property type="match status" value="2"/>
</dbReference>
<evidence type="ECO:0000313" key="5">
    <source>
        <dbReference type="EMBL" id="OHT10597.1"/>
    </source>
</evidence>
<proteinExistence type="predicted"/>
<dbReference type="CDD" id="cd12276">
    <property type="entry name" value="RRM2_MEI2_EAR1_like"/>
    <property type="match status" value="1"/>
</dbReference>
<dbReference type="InterPro" id="IPR012677">
    <property type="entry name" value="Nucleotide-bd_a/b_plait_sf"/>
</dbReference>
<dbReference type="SMART" id="SM00360">
    <property type="entry name" value="RRM"/>
    <property type="match status" value="2"/>
</dbReference>
<dbReference type="EMBL" id="MLAK01000606">
    <property type="protein sequence ID" value="OHT10597.1"/>
    <property type="molecule type" value="Genomic_DNA"/>
</dbReference>
<keyword evidence="6" id="KW-1185">Reference proteome</keyword>
<feature type="domain" description="RRM" evidence="4">
    <location>
        <begin position="149"/>
        <end position="220"/>
    </location>
</feature>
<dbReference type="Gene3D" id="3.30.70.330">
    <property type="match status" value="2"/>
</dbReference>
<dbReference type="Pfam" id="PF00076">
    <property type="entry name" value="RRM_1"/>
    <property type="match status" value="2"/>
</dbReference>
<feature type="domain" description="RRM" evidence="4">
    <location>
        <begin position="246"/>
        <end position="323"/>
    </location>
</feature>
<protein>
    <submittedName>
        <fullName evidence="5">RNA-binding protein</fullName>
    </submittedName>
</protein>
<dbReference type="Proteomes" id="UP000179807">
    <property type="component" value="Unassembled WGS sequence"/>
</dbReference>
<dbReference type="OrthoDB" id="10265654at2759"/>
<dbReference type="AlphaFoldDB" id="A0A1J4KMJ8"/>
<dbReference type="GO" id="GO:0003723">
    <property type="term" value="F:RNA binding"/>
    <property type="evidence" value="ECO:0007669"/>
    <property type="project" value="UniProtKB-UniRule"/>
</dbReference>
<gene>
    <name evidence="5" type="ORF">TRFO_19997</name>
</gene>
<dbReference type="InterPro" id="IPR035979">
    <property type="entry name" value="RBD_domain_sf"/>
</dbReference>
<sequence length="345" mass="40231">MQDLAQQIELSSKYFWDLILDTIDPYDHDDYDYGIKLSSIDDDDYYSNDSKYFPTFESIVNNIMNIINGDTNHKTRKSNKKSKNQNSFNQRNIKSNQITCQNNPQTVSNNFTNITKISQDKDNYIIFNKSDSGCQDQVIRQQYNELPSRTIMMSNVPSDASEQEMINIFHSFGEFESYDVSRITESIATVNFYSLEDAETMRFSKIVIKGRQIITVFGEEMNTLKNSNNGQNYGQNKNSKNVQNNGTLVVFHLPSNCSDEAVVRYFSKFGKIRQVRRTPKKNSQRFIEFYDKRDAEAALLNFNSKSFFKENTRHRITIEYSLPGNYRTNSAKFYQTRLPTIVRNK</sequence>
<dbReference type="PANTHER" id="PTHR23189">
    <property type="entry name" value="RNA RECOGNITION MOTIF-CONTAINING"/>
    <property type="match status" value="1"/>
</dbReference>
<dbReference type="RefSeq" id="XP_068363733.1">
    <property type="nucleotide sequence ID" value="XM_068501132.1"/>
</dbReference>